<accession>A0ABP3FNQ8</accession>
<evidence type="ECO:0000313" key="3">
    <source>
        <dbReference type="Proteomes" id="UP001501787"/>
    </source>
</evidence>
<keyword evidence="1" id="KW-0812">Transmembrane</keyword>
<evidence type="ECO:0000313" key="2">
    <source>
        <dbReference type="EMBL" id="GAA0322244.1"/>
    </source>
</evidence>
<evidence type="ECO:0000256" key="1">
    <source>
        <dbReference type="SAM" id="Phobius"/>
    </source>
</evidence>
<keyword evidence="1" id="KW-1133">Transmembrane helix</keyword>
<sequence length="218" mass="26010">MLDKKITTILNILTLIFLAIAVKTVDGIGYDSMLYSLSMGFIVSYIFYFLVVYIPEYKRRKILRESLESQYLQFKKSCIDVFLIISESQEFSNKEELLYLSKFRNYFNKENKNGEIRWGVIVNCLQENEYYLKEIIYYLQMLNEEIKYTRYSVSLSDPEVFEFLNRLSQLIARMKSTERDYDDIKSFCGFLWSIFTGWDWTKGYSESDIIKDIIGRAK</sequence>
<dbReference type="EMBL" id="BAAAFR010000005">
    <property type="protein sequence ID" value="GAA0322244.1"/>
    <property type="molecule type" value="Genomic_DNA"/>
</dbReference>
<dbReference type="Proteomes" id="UP001501787">
    <property type="component" value="Unassembled WGS sequence"/>
</dbReference>
<reference evidence="3" key="1">
    <citation type="journal article" date="2019" name="Int. J. Syst. Evol. Microbiol.">
        <title>The Global Catalogue of Microorganisms (GCM) 10K type strain sequencing project: providing services to taxonomists for standard genome sequencing and annotation.</title>
        <authorList>
            <consortium name="The Broad Institute Genomics Platform"/>
            <consortium name="The Broad Institute Genome Sequencing Center for Infectious Disease"/>
            <person name="Wu L."/>
            <person name="Ma J."/>
        </authorList>
    </citation>
    <scope>NUCLEOTIDE SEQUENCE [LARGE SCALE GENOMIC DNA]</scope>
    <source>
        <strain evidence="3">JCM 16343</strain>
    </source>
</reference>
<keyword evidence="1" id="KW-0472">Membrane</keyword>
<dbReference type="RefSeq" id="WP_201505040.1">
    <property type="nucleotide sequence ID" value="NZ_BAAAFR010000005.1"/>
</dbReference>
<feature type="transmembrane region" description="Helical" evidence="1">
    <location>
        <begin position="34"/>
        <end position="54"/>
    </location>
</feature>
<organism evidence="2 3">
    <name type="scientific">Psychrobacter aestuarii</name>
    <dbReference type="NCBI Taxonomy" id="556327"/>
    <lineage>
        <taxon>Bacteria</taxon>
        <taxon>Pseudomonadati</taxon>
        <taxon>Pseudomonadota</taxon>
        <taxon>Gammaproteobacteria</taxon>
        <taxon>Moraxellales</taxon>
        <taxon>Moraxellaceae</taxon>
        <taxon>Psychrobacter</taxon>
    </lineage>
</organism>
<name>A0ABP3FNQ8_9GAMM</name>
<comment type="caution">
    <text evidence="2">The sequence shown here is derived from an EMBL/GenBank/DDBJ whole genome shotgun (WGS) entry which is preliminary data.</text>
</comment>
<keyword evidence="3" id="KW-1185">Reference proteome</keyword>
<evidence type="ECO:0008006" key="4">
    <source>
        <dbReference type="Google" id="ProtNLM"/>
    </source>
</evidence>
<gene>
    <name evidence="2" type="ORF">GCM10009129_20090</name>
</gene>
<protein>
    <recommendedName>
        <fullName evidence="4">DUF4760 domain-containing protein</fullName>
    </recommendedName>
</protein>
<proteinExistence type="predicted"/>